<gene>
    <name evidence="2" type="ORF">MGWOODY_Smn1652</name>
</gene>
<feature type="transmembrane region" description="Helical" evidence="1">
    <location>
        <begin position="59"/>
        <end position="78"/>
    </location>
</feature>
<feature type="transmembrane region" description="Helical" evidence="1">
    <location>
        <begin position="236"/>
        <end position="254"/>
    </location>
</feature>
<dbReference type="PANTHER" id="PTHR38457">
    <property type="entry name" value="REGULATOR ABRB-RELATED"/>
    <property type="match status" value="1"/>
</dbReference>
<dbReference type="GO" id="GO:0016020">
    <property type="term" value="C:membrane"/>
    <property type="evidence" value="ECO:0007669"/>
    <property type="project" value="InterPro"/>
</dbReference>
<evidence type="ECO:0000313" key="2">
    <source>
        <dbReference type="EMBL" id="CUS46450.1"/>
    </source>
</evidence>
<feature type="transmembrane region" description="Helical" evidence="1">
    <location>
        <begin position="212"/>
        <end position="230"/>
    </location>
</feature>
<name>A0A160TM68_9ZZZZ</name>
<feature type="transmembrane region" description="Helical" evidence="1">
    <location>
        <begin position="329"/>
        <end position="347"/>
    </location>
</feature>
<dbReference type="InterPro" id="IPR007820">
    <property type="entry name" value="AbrB_fam"/>
</dbReference>
<dbReference type="InterPro" id="IPR017516">
    <property type="entry name" value="AbrB_dup"/>
</dbReference>
<dbReference type="Pfam" id="PF05145">
    <property type="entry name" value="AbrB"/>
    <property type="match status" value="1"/>
</dbReference>
<feature type="transmembrane region" description="Helical" evidence="1">
    <location>
        <begin position="266"/>
        <end position="287"/>
    </location>
</feature>
<sequence length="355" mass="36140">MAEAGARPPLVRWALLLGLSAAFAGVFEALRLPAGLLLGPMIAAILLAIRDRGVTVPPLSFQAAQAFVGLLIAGSFNAGTIGTVIEHWPVFLAVTAATLSVGVGIGLLIGRLGWLPGSVAVWGCMPGGAAAMVLMAQSYGAEWRLVAVMTYSRVACVAGAASVVAALVGAHGGMESPTADWFPPIDPVAFAETLAIAAVGAWLGVRLKLPAGPMIGALLLGSALNVAGLVRFDLPGWLLAASYAIVGWRIGLHFTRDIVTAAARALPRILASILLLIAISAGIGALLSHFGGVDPITAYLATSPGGMDSVAIIAASTKVDVPYVMALQALRFFACVILGPALATFAVRRQRAAAG</sequence>
<keyword evidence="1" id="KW-1133">Transmembrane helix</keyword>
<keyword evidence="1" id="KW-0812">Transmembrane</keyword>
<reference evidence="2" key="1">
    <citation type="submission" date="2015-10" db="EMBL/GenBank/DDBJ databases">
        <authorList>
            <person name="Gilbert D.G."/>
        </authorList>
    </citation>
    <scope>NUCLEOTIDE SEQUENCE</scope>
</reference>
<dbReference type="NCBIfam" id="TIGR03082">
    <property type="entry name" value="Gneg_AbrB_dup"/>
    <property type="match status" value="2"/>
</dbReference>
<protein>
    <submittedName>
        <fullName evidence="2">AbrB protein</fullName>
    </submittedName>
</protein>
<dbReference type="AlphaFoldDB" id="A0A160TM68"/>
<dbReference type="PANTHER" id="PTHR38457:SF1">
    <property type="entry name" value="REGULATOR ABRB-RELATED"/>
    <property type="match status" value="1"/>
</dbReference>
<feature type="transmembrane region" description="Helical" evidence="1">
    <location>
        <begin position="90"/>
        <end position="109"/>
    </location>
</feature>
<accession>A0A160TM68</accession>
<proteinExistence type="predicted"/>
<feature type="transmembrane region" description="Helical" evidence="1">
    <location>
        <begin position="115"/>
        <end position="136"/>
    </location>
</feature>
<dbReference type="EMBL" id="CZQE01000365">
    <property type="protein sequence ID" value="CUS46450.1"/>
    <property type="molecule type" value="Genomic_DNA"/>
</dbReference>
<keyword evidence="1" id="KW-0472">Membrane</keyword>
<dbReference type="PIRSF" id="PIRSF038991">
    <property type="entry name" value="Protein_AbrB"/>
    <property type="match status" value="1"/>
</dbReference>
<organism evidence="2">
    <name type="scientific">hydrothermal vent metagenome</name>
    <dbReference type="NCBI Taxonomy" id="652676"/>
    <lineage>
        <taxon>unclassified sequences</taxon>
        <taxon>metagenomes</taxon>
        <taxon>ecological metagenomes</taxon>
    </lineage>
</organism>
<feature type="transmembrane region" description="Helical" evidence="1">
    <location>
        <begin position="148"/>
        <end position="168"/>
    </location>
</feature>
<dbReference type="GO" id="GO:0010468">
    <property type="term" value="P:regulation of gene expression"/>
    <property type="evidence" value="ECO:0007669"/>
    <property type="project" value="InterPro"/>
</dbReference>
<feature type="transmembrane region" description="Helical" evidence="1">
    <location>
        <begin position="188"/>
        <end position="205"/>
    </location>
</feature>
<evidence type="ECO:0000256" key="1">
    <source>
        <dbReference type="SAM" id="Phobius"/>
    </source>
</evidence>